<dbReference type="InterPro" id="IPR036249">
    <property type="entry name" value="Thioredoxin-like_sf"/>
</dbReference>
<evidence type="ECO:0000259" key="15">
    <source>
        <dbReference type="PROSITE" id="PS51296"/>
    </source>
</evidence>
<keyword evidence="11" id="KW-0411">Iron-sulfur</keyword>
<dbReference type="Pfam" id="PF00085">
    <property type="entry name" value="Thioredoxin"/>
    <property type="match status" value="1"/>
</dbReference>
<dbReference type="GO" id="GO:0005506">
    <property type="term" value="F:iron ion binding"/>
    <property type="evidence" value="ECO:0007669"/>
    <property type="project" value="InterPro"/>
</dbReference>
<evidence type="ECO:0000256" key="10">
    <source>
        <dbReference type="ARBA" id="ARBA00023004"/>
    </source>
</evidence>
<comment type="cofactor">
    <cofactor evidence="1">
        <name>Fe cation</name>
        <dbReference type="ChEBI" id="CHEBI:24875"/>
    </cofactor>
</comment>
<dbReference type="InterPro" id="IPR017941">
    <property type="entry name" value="Rieske_2Fe-2S"/>
</dbReference>
<name>A0A2P6VH62_9CHLO</name>
<evidence type="ECO:0000256" key="1">
    <source>
        <dbReference type="ARBA" id="ARBA00001962"/>
    </source>
</evidence>
<evidence type="ECO:0000256" key="12">
    <source>
        <dbReference type="ARBA" id="ARBA00049097"/>
    </source>
</evidence>
<evidence type="ECO:0000256" key="4">
    <source>
        <dbReference type="ARBA" id="ARBA00010848"/>
    </source>
</evidence>
<dbReference type="PRINTS" id="PR00090">
    <property type="entry name" value="RNGDIOXGNASE"/>
</dbReference>
<feature type="compositionally biased region" description="Low complexity" evidence="14">
    <location>
        <begin position="355"/>
        <end position="367"/>
    </location>
</feature>
<feature type="domain" description="Rieske" evidence="15">
    <location>
        <begin position="236"/>
        <end position="346"/>
    </location>
</feature>
<dbReference type="Pfam" id="PF00848">
    <property type="entry name" value="Ring_hydroxyl_A"/>
    <property type="match status" value="1"/>
</dbReference>
<evidence type="ECO:0000256" key="7">
    <source>
        <dbReference type="ARBA" id="ARBA00022714"/>
    </source>
</evidence>
<dbReference type="Proteomes" id="UP000239649">
    <property type="component" value="Unassembled WGS sequence"/>
</dbReference>
<feature type="coiled-coil region" evidence="13">
    <location>
        <begin position="9"/>
        <end position="58"/>
    </location>
</feature>
<keyword evidence="17" id="KW-1185">Reference proteome</keyword>
<feature type="region of interest" description="Disordered" evidence="14">
    <location>
        <begin position="189"/>
        <end position="211"/>
    </location>
</feature>
<comment type="caution">
    <text evidence="16">The sequence shown here is derived from an EMBL/GenBank/DDBJ whole genome shotgun (WGS) entry which is preliminary data.</text>
</comment>
<comment type="function">
    <text evidence="2">Catalyzes the first step of the osmoprotectant glycine betaine synthesis.</text>
</comment>
<dbReference type="EC" id="1.14.15.7" evidence="5"/>
<dbReference type="CDD" id="cd02989">
    <property type="entry name" value="Phd_like_TxnDC9"/>
    <property type="match status" value="1"/>
</dbReference>
<dbReference type="OrthoDB" id="10257948at2759"/>
<evidence type="ECO:0000256" key="8">
    <source>
        <dbReference type="ARBA" id="ARBA00022723"/>
    </source>
</evidence>
<dbReference type="InterPro" id="IPR015879">
    <property type="entry name" value="Ring_hydroxy_dOase_asu_C_dom"/>
</dbReference>
<evidence type="ECO:0000313" key="17">
    <source>
        <dbReference type="Proteomes" id="UP000239649"/>
    </source>
</evidence>
<protein>
    <recommendedName>
        <fullName evidence="6">Choline monooxygenase, chloroplastic</fullName>
        <ecNumber evidence="5">1.14.15.7</ecNumber>
    </recommendedName>
</protein>
<dbReference type="EMBL" id="LHPF02000007">
    <property type="protein sequence ID" value="PSC73422.1"/>
    <property type="molecule type" value="Genomic_DNA"/>
</dbReference>
<evidence type="ECO:0000256" key="11">
    <source>
        <dbReference type="ARBA" id="ARBA00023014"/>
    </source>
</evidence>
<keyword evidence="9" id="KW-0560">Oxidoreductase</keyword>
<evidence type="ECO:0000256" key="5">
    <source>
        <dbReference type="ARBA" id="ARBA00012763"/>
    </source>
</evidence>
<dbReference type="PANTHER" id="PTHR43756:SF5">
    <property type="entry name" value="CHOLINE MONOOXYGENASE, CHLOROPLASTIC"/>
    <property type="match status" value="1"/>
</dbReference>
<evidence type="ECO:0000313" key="16">
    <source>
        <dbReference type="EMBL" id="PSC73422.1"/>
    </source>
</evidence>
<keyword evidence="7" id="KW-0001">2Fe-2S</keyword>
<feature type="region of interest" description="Disordered" evidence="14">
    <location>
        <begin position="355"/>
        <end position="387"/>
    </location>
</feature>
<dbReference type="GO" id="GO:0051537">
    <property type="term" value="F:2 iron, 2 sulfur cluster binding"/>
    <property type="evidence" value="ECO:0007669"/>
    <property type="project" value="UniProtKB-KW"/>
</dbReference>
<dbReference type="InterPro" id="IPR013766">
    <property type="entry name" value="Thioredoxin_domain"/>
</dbReference>
<evidence type="ECO:0000256" key="6">
    <source>
        <dbReference type="ARBA" id="ARBA00014931"/>
    </source>
</evidence>
<dbReference type="SUPFAM" id="SSF50022">
    <property type="entry name" value="ISP domain"/>
    <property type="match status" value="1"/>
</dbReference>
<reference evidence="16 17" key="1">
    <citation type="journal article" date="2018" name="Plant J.">
        <title>Genome sequences of Chlorella sorokiniana UTEX 1602 and Micractinium conductrix SAG 241.80: implications to maltose excretion by a green alga.</title>
        <authorList>
            <person name="Arriola M.B."/>
            <person name="Velmurugan N."/>
            <person name="Zhang Y."/>
            <person name="Plunkett M.H."/>
            <person name="Hondzo H."/>
            <person name="Barney B.M."/>
        </authorList>
    </citation>
    <scope>NUCLEOTIDE SEQUENCE [LARGE SCALE GENOMIC DNA]</scope>
    <source>
        <strain evidence="16 17">SAG 241.80</strain>
    </source>
</reference>
<dbReference type="PANTHER" id="PTHR43756">
    <property type="entry name" value="CHOLINE MONOOXYGENASE, CHLOROPLASTIC"/>
    <property type="match status" value="1"/>
</dbReference>
<dbReference type="Gene3D" id="3.90.380.10">
    <property type="entry name" value="Naphthalene 1,2-dioxygenase Alpha Subunit, Chain A, domain 1"/>
    <property type="match status" value="1"/>
</dbReference>
<keyword evidence="8" id="KW-0479">Metal-binding</keyword>
<comment type="catalytic activity">
    <reaction evidence="12">
        <text>choline + 2 reduced [2Fe-2S]-[ferredoxin] + O2 + 2 H(+) = betaine aldehyde hydrate + 2 oxidized [2Fe-2S]-[ferredoxin] + H2O</text>
        <dbReference type="Rhea" id="RHEA:17769"/>
        <dbReference type="Rhea" id="RHEA-COMP:10000"/>
        <dbReference type="Rhea" id="RHEA-COMP:10001"/>
        <dbReference type="ChEBI" id="CHEBI:15354"/>
        <dbReference type="ChEBI" id="CHEBI:15377"/>
        <dbReference type="ChEBI" id="CHEBI:15378"/>
        <dbReference type="ChEBI" id="CHEBI:15379"/>
        <dbReference type="ChEBI" id="CHEBI:15870"/>
        <dbReference type="ChEBI" id="CHEBI:33737"/>
        <dbReference type="ChEBI" id="CHEBI:33738"/>
        <dbReference type="EC" id="1.14.15.7"/>
    </reaction>
</comment>
<dbReference type="Pfam" id="PF00355">
    <property type="entry name" value="Rieske"/>
    <property type="match status" value="1"/>
</dbReference>
<dbReference type="CDD" id="cd03469">
    <property type="entry name" value="Rieske_RO_Alpha_N"/>
    <property type="match status" value="1"/>
</dbReference>
<dbReference type="SUPFAM" id="SSF52833">
    <property type="entry name" value="Thioredoxin-like"/>
    <property type="match status" value="1"/>
</dbReference>
<dbReference type="AlphaFoldDB" id="A0A2P6VH62"/>
<sequence length="625" mass="67255">MQAVQQLIEQQVLRAAQEMENQIDSELKKLENLEDDDIENLRQRRIQELKKLQLKRAEWARKGHGEYNEVEEKEFFKEIKGEERMVCHFYRSSLPCQIIDKHLAMLAARHLETKFVRVHAEKAPFLTERLKIWMLPTVAVIKNEKTTDYIVGLDELGGVEDFSTETISARLAAAGAIFEDAMPAARPAADEAQARTLRQGGHSGAPIEAAATPPSSWYHSPDILRLEERSVFARSWLAVAHESALAAPGTYAAGELAGLQWVAVRDQGGVLRAFHNVCRHHAAILAPPGDGTLGDGCLRCPYHGWQYGLDGRLLKATRLKGIEGFRAADHGLAPLAAQAWGGFVWVRAAAAGGSSSDSLDSRSSSGGEQRQAAHQSVQHDRQQQQQQDVAAWLGPRGAAAALAAGIADALVHVASREYEIACNWKVFADNYLDGGYHVSVAHAELASGLDLGSYSSATYERLSIQSCMPAGGGEGAAAAAAGAAAAGGGEAAAGATARRRLAGGRPPAYIFVYPNLMLNRYGPWLDVNTVVPLGPERCKVLFDYYLEPALADDAAYIDASLAASDSVQQEDVALCEAVQRGLRSPAYDTGRYAPGVEGPMFHFHQLLHADLAAAAAAAAPLTEAA</sequence>
<dbReference type="Gene3D" id="2.102.10.10">
    <property type="entry name" value="Rieske [2Fe-2S] iron-sulphur domain"/>
    <property type="match status" value="1"/>
</dbReference>
<keyword evidence="10" id="KW-0408">Iron</keyword>
<keyword evidence="13" id="KW-0175">Coiled coil</keyword>
<dbReference type="InterPro" id="IPR036922">
    <property type="entry name" value="Rieske_2Fe-2S_sf"/>
</dbReference>
<evidence type="ECO:0000256" key="9">
    <source>
        <dbReference type="ARBA" id="ARBA00023002"/>
    </source>
</evidence>
<evidence type="ECO:0000256" key="14">
    <source>
        <dbReference type="SAM" id="MobiDB-lite"/>
    </source>
</evidence>
<dbReference type="GO" id="GO:0019285">
    <property type="term" value="P:glycine betaine biosynthetic process from choline"/>
    <property type="evidence" value="ECO:0007669"/>
    <property type="project" value="UniProtKB-UniPathway"/>
</dbReference>
<comment type="similarity">
    <text evidence="4">Belongs to the choline monooxygenase family.</text>
</comment>
<dbReference type="UniPathway" id="UPA00529">
    <property type="reaction ID" value="UER00430"/>
</dbReference>
<evidence type="ECO:0000256" key="13">
    <source>
        <dbReference type="SAM" id="Coils"/>
    </source>
</evidence>
<evidence type="ECO:0000256" key="2">
    <source>
        <dbReference type="ARBA" id="ARBA00002149"/>
    </source>
</evidence>
<proteinExistence type="inferred from homology"/>
<accession>A0A2P6VH62</accession>
<organism evidence="16 17">
    <name type="scientific">Micractinium conductrix</name>
    <dbReference type="NCBI Taxonomy" id="554055"/>
    <lineage>
        <taxon>Eukaryota</taxon>
        <taxon>Viridiplantae</taxon>
        <taxon>Chlorophyta</taxon>
        <taxon>core chlorophytes</taxon>
        <taxon>Trebouxiophyceae</taxon>
        <taxon>Chlorellales</taxon>
        <taxon>Chlorellaceae</taxon>
        <taxon>Chlorella clade</taxon>
        <taxon>Micractinium</taxon>
    </lineage>
</organism>
<gene>
    <name evidence="16" type="ORF">C2E20_3316</name>
</gene>
<evidence type="ECO:0000256" key="3">
    <source>
        <dbReference type="ARBA" id="ARBA00004866"/>
    </source>
</evidence>
<dbReference type="STRING" id="554055.A0A2P6VH62"/>
<comment type="pathway">
    <text evidence="3">Amine and polyamine biosynthesis; betaine biosynthesis via choline pathway; betaine aldehyde from choline (monooxygenase route): step 1/1.</text>
</comment>
<dbReference type="Gene3D" id="3.40.30.10">
    <property type="entry name" value="Glutaredoxin"/>
    <property type="match status" value="1"/>
</dbReference>
<dbReference type="SUPFAM" id="SSF55961">
    <property type="entry name" value="Bet v1-like"/>
    <property type="match status" value="1"/>
</dbReference>
<dbReference type="PROSITE" id="PS51296">
    <property type="entry name" value="RIESKE"/>
    <property type="match status" value="1"/>
</dbReference>
<dbReference type="InterPro" id="IPR001663">
    <property type="entry name" value="Rng_hydr_dOase-A"/>
</dbReference>
<dbReference type="GO" id="GO:0019133">
    <property type="term" value="F:choline monooxygenase activity"/>
    <property type="evidence" value="ECO:0007669"/>
    <property type="project" value="UniProtKB-EC"/>
</dbReference>